<keyword evidence="8 12" id="KW-1133">Transmembrane helix</keyword>
<dbReference type="Pfam" id="PF03924">
    <property type="entry name" value="CHASE"/>
    <property type="match status" value="1"/>
</dbReference>
<dbReference type="InterPro" id="IPR036097">
    <property type="entry name" value="HisK_dim/P_sf"/>
</dbReference>
<keyword evidence="5" id="KW-0808">Transferase</keyword>
<dbReference type="CDD" id="cd00156">
    <property type="entry name" value="REC"/>
    <property type="match status" value="1"/>
</dbReference>
<dbReference type="PRINTS" id="PR00344">
    <property type="entry name" value="BCTRLSENSOR"/>
</dbReference>
<evidence type="ECO:0000256" key="1">
    <source>
        <dbReference type="ARBA" id="ARBA00000085"/>
    </source>
</evidence>
<dbReference type="SUPFAM" id="SSF55785">
    <property type="entry name" value="PYP-like sensor domain (PAS domain)"/>
    <property type="match status" value="1"/>
</dbReference>
<evidence type="ECO:0000256" key="3">
    <source>
        <dbReference type="ARBA" id="ARBA00012438"/>
    </source>
</evidence>
<evidence type="ECO:0000256" key="4">
    <source>
        <dbReference type="ARBA" id="ARBA00022553"/>
    </source>
</evidence>
<evidence type="ECO:0000256" key="9">
    <source>
        <dbReference type="ARBA" id="ARBA00023012"/>
    </source>
</evidence>
<dbReference type="SUPFAM" id="SSF47384">
    <property type="entry name" value="Homodimeric domain of signal transducing histidine kinase"/>
    <property type="match status" value="1"/>
</dbReference>
<dbReference type="Gene3D" id="3.30.450.350">
    <property type="entry name" value="CHASE domain"/>
    <property type="match status" value="1"/>
</dbReference>
<dbReference type="Gene3D" id="1.10.287.130">
    <property type="match status" value="1"/>
</dbReference>
<dbReference type="InterPro" id="IPR003661">
    <property type="entry name" value="HisK_dim/P_dom"/>
</dbReference>
<dbReference type="InterPro" id="IPR003594">
    <property type="entry name" value="HATPase_dom"/>
</dbReference>
<comment type="catalytic activity">
    <reaction evidence="1">
        <text>ATP + protein L-histidine = ADP + protein N-phospho-L-histidine.</text>
        <dbReference type="EC" id="2.7.13.3"/>
    </reaction>
</comment>
<dbReference type="CDD" id="cd16922">
    <property type="entry name" value="HATPase_EvgS-ArcB-TorS-like"/>
    <property type="match status" value="1"/>
</dbReference>
<dbReference type="InterPro" id="IPR005467">
    <property type="entry name" value="His_kinase_dom"/>
</dbReference>
<dbReference type="GO" id="GO:0005886">
    <property type="term" value="C:plasma membrane"/>
    <property type="evidence" value="ECO:0007669"/>
    <property type="project" value="UniProtKB-ARBA"/>
</dbReference>
<evidence type="ECO:0000256" key="5">
    <source>
        <dbReference type="ARBA" id="ARBA00022679"/>
    </source>
</evidence>
<feature type="domain" description="CHASE" evidence="17">
    <location>
        <begin position="86"/>
        <end position="305"/>
    </location>
</feature>
<gene>
    <name evidence="18" type="ORF">OSV15_22265</name>
</gene>
<name>A0AA47I081_9GAMM</name>
<protein>
    <recommendedName>
        <fullName evidence="3">histidine kinase</fullName>
        <ecNumber evidence="3">2.7.13.3</ecNumber>
    </recommendedName>
</protein>
<reference evidence="18" key="1">
    <citation type="submission" date="2022-11" db="EMBL/GenBank/DDBJ databases">
        <title>Genomic of Pseudomonas TF18.</title>
        <authorList>
            <person name="Liu T."/>
        </authorList>
    </citation>
    <scope>NUCLEOTIDE SEQUENCE</scope>
    <source>
        <strain evidence="18">TF18</strain>
    </source>
</reference>
<dbReference type="PROSITE" id="PS50109">
    <property type="entry name" value="HIS_KIN"/>
    <property type="match status" value="1"/>
</dbReference>
<dbReference type="InterPro" id="IPR006189">
    <property type="entry name" value="CHASE_dom"/>
</dbReference>
<evidence type="ECO:0000259" key="16">
    <source>
        <dbReference type="PROSITE" id="PS50113"/>
    </source>
</evidence>
<dbReference type="InterPro" id="IPR042240">
    <property type="entry name" value="CHASE_sf"/>
</dbReference>
<feature type="transmembrane region" description="Helical" evidence="12">
    <location>
        <begin position="322"/>
        <end position="343"/>
    </location>
</feature>
<dbReference type="EMBL" id="CP113257">
    <property type="protein sequence ID" value="WAE54973.1"/>
    <property type="molecule type" value="Genomic_DNA"/>
</dbReference>
<evidence type="ECO:0000259" key="15">
    <source>
        <dbReference type="PROSITE" id="PS50112"/>
    </source>
</evidence>
<dbReference type="SMART" id="SM00387">
    <property type="entry name" value="HATPase_c"/>
    <property type="match status" value="1"/>
</dbReference>
<dbReference type="PROSITE" id="PS50113">
    <property type="entry name" value="PAC"/>
    <property type="match status" value="1"/>
</dbReference>
<dbReference type="SMART" id="SM00091">
    <property type="entry name" value="PAS"/>
    <property type="match status" value="1"/>
</dbReference>
<comment type="subcellular location">
    <subcellularLocation>
        <location evidence="2">Membrane</location>
    </subcellularLocation>
</comment>
<dbReference type="InterPro" id="IPR000014">
    <property type="entry name" value="PAS"/>
</dbReference>
<dbReference type="InterPro" id="IPR001610">
    <property type="entry name" value="PAC"/>
</dbReference>
<dbReference type="InterPro" id="IPR000700">
    <property type="entry name" value="PAS-assoc_C"/>
</dbReference>
<accession>A0AA47I081</accession>
<evidence type="ECO:0000256" key="11">
    <source>
        <dbReference type="PROSITE-ProRule" id="PRU00169"/>
    </source>
</evidence>
<dbReference type="RefSeq" id="WP_267932921.1">
    <property type="nucleotide sequence ID" value="NZ_CP113257.1"/>
</dbReference>
<dbReference type="FunFam" id="1.10.287.130:FF:000001">
    <property type="entry name" value="Two-component sensor histidine kinase"/>
    <property type="match status" value="1"/>
</dbReference>
<dbReference type="InterPro" id="IPR035965">
    <property type="entry name" value="PAS-like_dom_sf"/>
</dbReference>
<keyword evidence="10 12" id="KW-0472">Membrane</keyword>
<evidence type="ECO:0000313" key="19">
    <source>
        <dbReference type="Proteomes" id="UP001164632"/>
    </source>
</evidence>
<evidence type="ECO:0000256" key="8">
    <source>
        <dbReference type="ARBA" id="ARBA00022989"/>
    </source>
</evidence>
<feature type="domain" description="PAC" evidence="16">
    <location>
        <begin position="445"/>
        <end position="497"/>
    </location>
</feature>
<dbReference type="Gene3D" id="3.30.565.10">
    <property type="entry name" value="Histidine kinase-like ATPase, C-terminal domain"/>
    <property type="match status" value="1"/>
</dbReference>
<keyword evidence="6 12" id="KW-0812">Transmembrane</keyword>
<evidence type="ECO:0000256" key="2">
    <source>
        <dbReference type="ARBA" id="ARBA00004370"/>
    </source>
</evidence>
<dbReference type="Proteomes" id="UP001164632">
    <property type="component" value="Chromosome"/>
</dbReference>
<dbReference type="Pfam" id="PF00072">
    <property type="entry name" value="Response_reg"/>
    <property type="match status" value="1"/>
</dbReference>
<dbReference type="FunFam" id="3.30.565.10:FF:000006">
    <property type="entry name" value="Sensor histidine kinase WalK"/>
    <property type="match status" value="1"/>
</dbReference>
<proteinExistence type="predicted"/>
<dbReference type="SUPFAM" id="SSF55874">
    <property type="entry name" value="ATPase domain of HSP90 chaperone/DNA topoisomerase II/histidine kinase"/>
    <property type="match status" value="1"/>
</dbReference>
<dbReference type="SUPFAM" id="SSF52172">
    <property type="entry name" value="CheY-like"/>
    <property type="match status" value="1"/>
</dbReference>
<dbReference type="NCBIfam" id="TIGR00229">
    <property type="entry name" value="sensory_box"/>
    <property type="match status" value="1"/>
</dbReference>
<dbReference type="PANTHER" id="PTHR43047">
    <property type="entry name" value="TWO-COMPONENT HISTIDINE PROTEIN KINASE"/>
    <property type="match status" value="1"/>
</dbReference>
<keyword evidence="4 11" id="KW-0597">Phosphoprotein</keyword>
<dbReference type="Gene3D" id="3.40.50.2300">
    <property type="match status" value="1"/>
</dbReference>
<keyword evidence="9" id="KW-0902">Two-component regulatory system</keyword>
<dbReference type="SMART" id="SM00448">
    <property type="entry name" value="REC"/>
    <property type="match status" value="1"/>
</dbReference>
<evidence type="ECO:0000256" key="10">
    <source>
        <dbReference type="ARBA" id="ARBA00023136"/>
    </source>
</evidence>
<dbReference type="Pfam" id="PF08447">
    <property type="entry name" value="PAS_3"/>
    <property type="match status" value="1"/>
</dbReference>
<dbReference type="AlphaFoldDB" id="A0AA47I081"/>
<dbReference type="InterPro" id="IPR004358">
    <property type="entry name" value="Sig_transdc_His_kin-like_C"/>
</dbReference>
<dbReference type="SMART" id="SM01079">
    <property type="entry name" value="CHASE"/>
    <property type="match status" value="1"/>
</dbReference>
<dbReference type="EC" id="2.7.13.3" evidence="3"/>
<evidence type="ECO:0000256" key="7">
    <source>
        <dbReference type="ARBA" id="ARBA00022777"/>
    </source>
</evidence>
<evidence type="ECO:0000313" key="18">
    <source>
        <dbReference type="EMBL" id="WAE54973.1"/>
    </source>
</evidence>
<dbReference type="Pfam" id="PF02518">
    <property type="entry name" value="HATPase_c"/>
    <property type="match status" value="1"/>
</dbReference>
<evidence type="ECO:0000259" key="17">
    <source>
        <dbReference type="PROSITE" id="PS50839"/>
    </source>
</evidence>
<evidence type="ECO:0000256" key="12">
    <source>
        <dbReference type="SAM" id="Phobius"/>
    </source>
</evidence>
<dbReference type="InterPro" id="IPR001789">
    <property type="entry name" value="Sig_transdc_resp-reg_receiver"/>
</dbReference>
<dbReference type="CDD" id="cd00130">
    <property type="entry name" value="PAS"/>
    <property type="match status" value="1"/>
</dbReference>
<dbReference type="InterPro" id="IPR013655">
    <property type="entry name" value="PAS_fold_3"/>
</dbReference>
<dbReference type="InterPro" id="IPR036890">
    <property type="entry name" value="HATPase_C_sf"/>
</dbReference>
<dbReference type="CDD" id="cd00082">
    <property type="entry name" value="HisKA"/>
    <property type="match status" value="1"/>
</dbReference>
<evidence type="ECO:0000259" key="14">
    <source>
        <dbReference type="PROSITE" id="PS50110"/>
    </source>
</evidence>
<dbReference type="Pfam" id="PF00512">
    <property type="entry name" value="HisKA"/>
    <property type="match status" value="1"/>
</dbReference>
<evidence type="ECO:0000259" key="13">
    <source>
        <dbReference type="PROSITE" id="PS50109"/>
    </source>
</evidence>
<dbReference type="GO" id="GO:0000155">
    <property type="term" value="F:phosphorelay sensor kinase activity"/>
    <property type="evidence" value="ECO:0007669"/>
    <property type="project" value="InterPro"/>
</dbReference>
<dbReference type="Gene3D" id="3.30.450.20">
    <property type="entry name" value="PAS domain"/>
    <property type="match status" value="1"/>
</dbReference>
<dbReference type="InterPro" id="IPR011006">
    <property type="entry name" value="CheY-like_superfamily"/>
</dbReference>
<keyword evidence="7" id="KW-0418">Kinase</keyword>
<dbReference type="PROSITE" id="PS50839">
    <property type="entry name" value="CHASE"/>
    <property type="match status" value="1"/>
</dbReference>
<organism evidence="18 19">
    <name type="scientific">Stutzerimonas frequens</name>
    <dbReference type="NCBI Taxonomy" id="2968969"/>
    <lineage>
        <taxon>Bacteria</taxon>
        <taxon>Pseudomonadati</taxon>
        <taxon>Pseudomonadota</taxon>
        <taxon>Gammaproteobacteria</taxon>
        <taxon>Pseudomonadales</taxon>
        <taxon>Pseudomonadaceae</taxon>
        <taxon>Stutzerimonas</taxon>
    </lineage>
</organism>
<evidence type="ECO:0000256" key="6">
    <source>
        <dbReference type="ARBA" id="ARBA00022692"/>
    </source>
</evidence>
<feature type="domain" description="PAS" evidence="15">
    <location>
        <begin position="369"/>
        <end position="441"/>
    </location>
</feature>
<feature type="domain" description="Response regulatory" evidence="14">
    <location>
        <begin position="732"/>
        <end position="845"/>
    </location>
</feature>
<dbReference type="PROSITE" id="PS50112">
    <property type="entry name" value="PAS"/>
    <property type="match status" value="1"/>
</dbReference>
<feature type="modified residue" description="4-aspartylphosphate" evidence="11">
    <location>
        <position position="781"/>
    </location>
</feature>
<dbReference type="PROSITE" id="PS50110">
    <property type="entry name" value="RESPONSE_REGULATORY"/>
    <property type="match status" value="1"/>
</dbReference>
<sequence length="856" mass="95867">MSDPAQPASQFQALRQLFTRQNGIAWAMLLFTLLVQLAAWQNLRANEDRAAEQQFQLLSEKVTEAIRKRLRDHEQILLGGAGLFDAVDHVSRAQWRLYVQRLLLPDRYPGIQGVGFSQAIAPDERDAHIARIRAEGFPEYDIHPPGERDLYTSIVFLEPFVGRNLAAFGFDMYSEPTRRRAMLRAARLGETSITAKVTLMQETHGKVQAGVLLYVPVYRQGGPTDTPAQRMQALIGFVYSPYRLDDLMQGILRAADLPLALHIYASDDEDPEQLLYASPDAPQPGDARYSRLQQLHLYGQTWTLRMDSRPEFDARFHGNETLMLALGLGLSLLVFFLTSSLALRHSRIQALAEEMTQRIRQSKNDLKVSEERLSLALKGSNDGLWDLDLEAGSMYASPRAWEMLGYRPNELTCDLKLWERLTVPEDLTQQKAKLAQTMLSNIDHFTSELRLQHKHGHVVPVLLRGYIQRDPQGMAQRISGTLMDLTERKRIEQMKNDFVSTVSHELRTPLTSISGALGLIVGGALGAAPPAMQQMLEIAYRNSLRLGHLINDLLDMEKIAAGKMAFELREHSLGKLLEESLSSNQPLCGQHGVRCTLHHPQDVLVWVDSLRLQQVLGNFLSNAVKFTPEGGEIRLHTSLRGARVRISVTDQGPGIPDAFRSRVFEKFAQADASDSRQKSGTGLGLAITKELIERMGGTVGFDCQPGAGTTFWCELPIQTPTSEADNREGLPRILVVEDEPDTGRLLHMMLREGGYAVDRVQSLHQAREKLATGCYEAMTLDLHLPDGSGAQLIDELRARPAIHELPIVVISAAHQFDEAKFPDRIVWLHKPITNAQLLAAIDQARRNTLHQGDEQR</sequence>
<feature type="transmembrane region" description="Helical" evidence="12">
    <location>
        <begin position="23"/>
        <end position="40"/>
    </location>
</feature>
<feature type="domain" description="Histidine kinase" evidence="13">
    <location>
        <begin position="501"/>
        <end position="719"/>
    </location>
</feature>
<dbReference type="PANTHER" id="PTHR43047:SF72">
    <property type="entry name" value="OSMOSENSING HISTIDINE PROTEIN KINASE SLN1"/>
    <property type="match status" value="1"/>
</dbReference>
<dbReference type="SMART" id="SM00086">
    <property type="entry name" value="PAC"/>
    <property type="match status" value="1"/>
</dbReference>
<dbReference type="SMART" id="SM00388">
    <property type="entry name" value="HisKA"/>
    <property type="match status" value="1"/>
</dbReference>
<dbReference type="GO" id="GO:0009927">
    <property type="term" value="F:histidine phosphotransfer kinase activity"/>
    <property type="evidence" value="ECO:0007669"/>
    <property type="project" value="TreeGrafter"/>
</dbReference>